<keyword evidence="2 3" id="KW-0067">ATP-binding</keyword>
<dbReference type="Gene3D" id="3.40.50.300">
    <property type="entry name" value="P-loop containing nucleotide triphosphate hydrolases"/>
    <property type="match status" value="2"/>
</dbReference>
<evidence type="ECO:0000259" key="5">
    <source>
        <dbReference type="Pfam" id="PF00004"/>
    </source>
</evidence>
<dbReference type="InterPro" id="IPR032501">
    <property type="entry name" value="Prot_ATP_ID_OB_2nd"/>
</dbReference>
<dbReference type="InterPro" id="IPR003959">
    <property type="entry name" value="ATPase_AAA_core"/>
</dbReference>
<evidence type="ECO:0000256" key="1">
    <source>
        <dbReference type="ARBA" id="ARBA00022741"/>
    </source>
</evidence>
<comment type="caution">
    <text evidence="8">The sequence shown here is derived from an EMBL/GenBank/DDBJ whole genome shotgun (WGS) entry which is preliminary data.</text>
</comment>
<evidence type="ECO:0000313" key="9">
    <source>
        <dbReference type="Proteomes" id="UP000247409"/>
    </source>
</evidence>
<dbReference type="GO" id="GO:0005524">
    <property type="term" value="F:ATP binding"/>
    <property type="evidence" value="ECO:0007669"/>
    <property type="project" value="UniProtKB-KW"/>
</dbReference>
<organism evidence="8 9">
    <name type="scientific">Gracilariopsis chorda</name>
    <dbReference type="NCBI Taxonomy" id="448386"/>
    <lineage>
        <taxon>Eukaryota</taxon>
        <taxon>Rhodophyta</taxon>
        <taxon>Florideophyceae</taxon>
        <taxon>Rhodymeniophycidae</taxon>
        <taxon>Gracilariales</taxon>
        <taxon>Gracilariaceae</taxon>
        <taxon>Gracilariopsis</taxon>
    </lineage>
</organism>
<name>A0A2V3ISI2_9FLOR</name>
<keyword evidence="1 3" id="KW-0547">Nucleotide-binding</keyword>
<dbReference type="InterPro" id="IPR027417">
    <property type="entry name" value="P-loop_NTPase"/>
</dbReference>
<dbReference type="FunFam" id="3.40.50.300:FF:003803">
    <property type="entry name" value="Uncharacterized protein"/>
    <property type="match status" value="1"/>
</dbReference>
<comment type="similarity">
    <text evidence="3">Belongs to the AAA ATPase family.</text>
</comment>
<dbReference type="InterPro" id="IPR003960">
    <property type="entry name" value="ATPase_AAA_CS"/>
</dbReference>
<dbReference type="EMBL" id="NBIV01000083">
    <property type="protein sequence ID" value="PXF44707.1"/>
    <property type="molecule type" value="Genomic_DNA"/>
</dbReference>
<dbReference type="Pfam" id="PF00004">
    <property type="entry name" value="AAA"/>
    <property type="match status" value="1"/>
</dbReference>
<keyword evidence="8" id="KW-0378">Hydrolase</keyword>
<dbReference type="InterPro" id="IPR050221">
    <property type="entry name" value="26S_Proteasome_ATPase"/>
</dbReference>
<proteinExistence type="inferred from homology"/>
<dbReference type="Gene3D" id="2.40.50.140">
    <property type="entry name" value="Nucleic acid-binding proteins"/>
    <property type="match status" value="1"/>
</dbReference>
<feature type="domain" description="Proteasomal ATPase second OB" evidence="6">
    <location>
        <begin position="110"/>
        <end position="163"/>
    </location>
</feature>
<dbReference type="GO" id="GO:0016887">
    <property type="term" value="F:ATP hydrolysis activity"/>
    <property type="evidence" value="ECO:0007669"/>
    <property type="project" value="InterPro"/>
</dbReference>
<dbReference type="FunFam" id="2.40.50.140:FF:000067">
    <property type="entry name" value="26S protease regulatory subunit 4"/>
    <property type="match status" value="1"/>
</dbReference>
<dbReference type="Pfam" id="PF17862">
    <property type="entry name" value="AAA_lid_3"/>
    <property type="match status" value="1"/>
</dbReference>
<dbReference type="InterPro" id="IPR041569">
    <property type="entry name" value="AAA_lid_3"/>
</dbReference>
<protein>
    <submittedName>
        <fullName evidence="8">26S protease regulatory subunit 4-like</fullName>
    </submittedName>
</protein>
<dbReference type="PROSITE" id="PS00674">
    <property type="entry name" value="AAA"/>
    <property type="match status" value="1"/>
</dbReference>
<gene>
    <name evidence="8" type="ORF">BWQ96_05564</name>
</gene>
<dbReference type="GO" id="GO:0006508">
    <property type="term" value="P:proteolysis"/>
    <property type="evidence" value="ECO:0007669"/>
    <property type="project" value="UniProtKB-KW"/>
</dbReference>
<evidence type="ECO:0000256" key="3">
    <source>
        <dbReference type="RuleBase" id="RU003651"/>
    </source>
</evidence>
<feature type="region of interest" description="Disordered" evidence="4">
    <location>
        <begin position="1"/>
        <end position="46"/>
    </location>
</feature>
<dbReference type="Proteomes" id="UP000247409">
    <property type="component" value="Unassembled WGS sequence"/>
</dbReference>
<dbReference type="FunFam" id="1.10.8.60:FF:000007">
    <property type="entry name" value="26S proteasome regulatory subunit 4"/>
    <property type="match status" value="1"/>
</dbReference>
<feature type="domain" description="AAA ATPase AAA+ lid" evidence="7">
    <location>
        <begin position="339"/>
        <end position="382"/>
    </location>
</feature>
<accession>A0A2V3ISI2</accession>
<dbReference type="Pfam" id="PF16450">
    <property type="entry name" value="Prot_ATP_ID_OB_C"/>
    <property type="match status" value="1"/>
</dbReference>
<sequence length="402" mass="45136">MGNGQSGMPPGGPPGGKQGDKKHKKYEPPPAPTRIGRKKKKRGPEVAAKLPTITPTAKCRLRLLKLERVKDYLLMEEEFVANQERYKPREERTEEDRLKVEDIRGTPMSVGTLEEIIDDDHAIVSSSVGPENYVYITSFVDKDQLEPGSSVLLHQKVLSVVGMLADDADPMVSVMKVDKAPLESYADIGGLESQIQEIKEAVELPLTHPELYEDIELIQKYLGDGPKLVRELFRVAEDMAPSIVFIDEIDAVGTKRYDTTSGGEREIQRTMLELLNQLDGFDSRGDVKVLLATNRIETLDPALLRPGRIDRKIEFPLPDEKTKRRIFAIHTGRMTLAHDVNLEEFVMSKDELSGADIKAICTEAGLMALRERRMKVMHADFKKAKESVMYKKNQGVPEGLYL</sequence>
<dbReference type="Gene3D" id="1.10.8.60">
    <property type="match status" value="1"/>
</dbReference>
<feature type="domain" description="ATPase AAA-type core" evidence="5">
    <location>
        <begin position="216"/>
        <end position="317"/>
    </location>
</feature>
<dbReference type="GO" id="GO:0008233">
    <property type="term" value="F:peptidase activity"/>
    <property type="evidence" value="ECO:0007669"/>
    <property type="project" value="UniProtKB-KW"/>
</dbReference>
<reference evidence="8 9" key="1">
    <citation type="journal article" date="2018" name="Mol. Biol. Evol.">
        <title>Analysis of the draft genome of the red seaweed Gracilariopsis chorda provides insights into genome size evolution in Rhodophyta.</title>
        <authorList>
            <person name="Lee J."/>
            <person name="Yang E.C."/>
            <person name="Graf L."/>
            <person name="Yang J.H."/>
            <person name="Qiu H."/>
            <person name="Zel Zion U."/>
            <person name="Chan C.X."/>
            <person name="Stephens T.G."/>
            <person name="Weber A.P.M."/>
            <person name="Boo G.H."/>
            <person name="Boo S.M."/>
            <person name="Kim K.M."/>
            <person name="Shin Y."/>
            <person name="Jung M."/>
            <person name="Lee S.J."/>
            <person name="Yim H.S."/>
            <person name="Lee J.H."/>
            <person name="Bhattacharya D."/>
            <person name="Yoon H.S."/>
        </authorList>
    </citation>
    <scope>NUCLEOTIDE SEQUENCE [LARGE SCALE GENOMIC DNA]</scope>
    <source>
        <strain evidence="8 9">SKKU-2015</strain>
        <tissue evidence="8">Whole body</tissue>
    </source>
</reference>
<evidence type="ECO:0000259" key="7">
    <source>
        <dbReference type="Pfam" id="PF17862"/>
    </source>
</evidence>
<evidence type="ECO:0000256" key="2">
    <source>
        <dbReference type="ARBA" id="ARBA00022840"/>
    </source>
</evidence>
<evidence type="ECO:0000259" key="6">
    <source>
        <dbReference type="Pfam" id="PF16450"/>
    </source>
</evidence>
<dbReference type="SUPFAM" id="SSF52540">
    <property type="entry name" value="P-loop containing nucleoside triphosphate hydrolases"/>
    <property type="match status" value="1"/>
</dbReference>
<keyword evidence="8" id="KW-0645">Protease</keyword>
<dbReference type="STRING" id="448386.A0A2V3ISI2"/>
<dbReference type="OrthoDB" id="10255768at2759"/>
<keyword evidence="9" id="KW-1185">Reference proteome</keyword>
<dbReference type="AlphaFoldDB" id="A0A2V3ISI2"/>
<dbReference type="PANTHER" id="PTHR23073">
    <property type="entry name" value="26S PROTEASOME REGULATORY SUBUNIT"/>
    <property type="match status" value="1"/>
</dbReference>
<evidence type="ECO:0000313" key="8">
    <source>
        <dbReference type="EMBL" id="PXF44707.1"/>
    </source>
</evidence>
<dbReference type="InterPro" id="IPR012340">
    <property type="entry name" value="NA-bd_OB-fold"/>
</dbReference>
<evidence type="ECO:0000256" key="4">
    <source>
        <dbReference type="SAM" id="MobiDB-lite"/>
    </source>
</evidence>